<protein>
    <submittedName>
        <fullName evidence="4">Oleoyl-ACP hydrolase</fullName>
    </submittedName>
</protein>
<feature type="domain" description="Thioesterase TesA-like" evidence="3">
    <location>
        <begin position="28"/>
        <end position="254"/>
    </location>
</feature>
<accession>A0A401WDN3</accession>
<dbReference type="SUPFAM" id="SSF53474">
    <property type="entry name" value="alpha/beta-Hydrolases"/>
    <property type="match status" value="1"/>
</dbReference>
<dbReference type="InterPro" id="IPR012223">
    <property type="entry name" value="TEII"/>
</dbReference>
<keyword evidence="5" id="KW-1185">Reference proteome</keyword>
<evidence type="ECO:0000259" key="3">
    <source>
        <dbReference type="SMART" id="SM00824"/>
    </source>
</evidence>
<evidence type="ECO:0000313" key="5">
    <source>
        <dbReference type="Proteomes" id="UP000286746"/>
    </source>
</evidence>
<dbReference type="Proteomes" id="UP000286746">
    <property type="component" value="Unassembled WGS sequence"/>
</dbReference>
<proteinExistence type="inferred from homology"/>
<dbReference type="GO" id="GO:0016787">
    <property type="term" value="F:hydrolase activity"/>
    <property type="evidence" value="ECO:0007669"/>
    <property type="project" value="UniProtKB-KW"/>
</dbReference>
<comment type="similarity">
    <text evidence="1">Belongs to the thioesterase family.</text>
</comment>
<name>A0A401WDN3_STREY</name>
<dbReference type="Pfam" id="PF00975">
    <property type="entry name" value="Thioesterase"/>
    <property type="match status" value="1"/>
</dbReference>
<sequence>MSAVPSAAAPRSSLRTFAVRAQSRARLVCFPHAGGGAGAYRMWGFDAPWDVEVAAVQYPGREDRFAEPPVSVMSDLADAIGTDLLREATARPERVTVLFGHSMGASVAYETARRLTAAGHPPAALVVSGQPAPHRTRGGALHRAGDAELLADVQRLGGTSAGVLGHDALLRALLPTIRSDYRLIETYRPRPGRRLGAPVTVLYADDDPEVDAAEAAAWREVTDGPCDVGVFSGGHFYLEQQREAVLARVVARVRAALPAAGAAWPSLP</sequence>
<dbReference type="RefSeq" id="WP_281288421.1">
    <property type="nucleotide sequence ID" value="NZ_BHZD01000001.1"/>
</dbReference>
<dbReference type="AlphaFoldDB" id="A0A401WDN3"/>
<dbReference type="InterPro" id="IPR029058">
    <property type="entry name" value="AB_hydrolase_fold"/>
</dbReference>
<evidence type="ECO:0000256" key="1">
    <source>
        <dbReference type="ARBA" id="ARBA00007169"/>
    </source>
</evidence>
<reference evidence="4 5" key="1">
    <citation type="submission" date="2018-11" db="EMBL/GenBank/DDBJ databases">
        <title>Whole genome sequence of Streptomyces paromomycinus NBRC 15454(T).</title>
        <authorList>
            <person name="Komaki H."/>
            <person name="Tamura T."/>
        </authorList>
    </citation>
    <scope>NUCLEOTIDE SEQUENCE [LARGE SCALE GENOMIC DNA]</scope>
    <source>
        <strain evidence="4 5">NBRC 15454</strain>
    </source>
</reference>
<dbReference type="InterPro" id="IPR001031">
    <property type="entry name" value="Thioesterase"/>
</dbReference>
<evidence type="ECO:0000256" key="2">
    <source>
        <dbReference type="ARBA" id="ARBA00022801"/>
    </source>
</evidence>
<organism evidence="4 5">
    <name type="scientific">Streptomyces paromomycinus</name>
    <name type="common">Streptomyces rimosus subsp. paromomycinus</name>
    <dbReference type="NCBI Taxonomy" id="92743"/>
    <lineage>
        <taxon>Bacteria</taxon>
        <taxon>Bacillati</taxon>
        <taxon>Actinomycetota</taxon>
        <taxon>Actinomycetes</taxon>
        <taxon>Kitasatosporales</taxon>
        <taxon>Streptomycetaceae</taxon>
        <taxon>Streptomyces</taxon>
    </lineage>
</organism>
<dbReference type="GO" id="GO:0008610">
    <property type="term" value="P:lipid biosynthetic process"/>
    <property type="evidence" value="ECO:0007669"/>
    <property type="project" value="TreeGrafter"/>
</dbReference>
<dbReference type="PANTHER" id="PTHR11487:SF0">
    <property type="entry name" value="S-ACYL FATTY ACID SYNTHASE THIOESTERASE, MEDIUM CHAIN"/>
    <property type="match status" value="1"/>
</dbReference>
<dbReference type="PANTHER" id="PTHR11487">
    <property type="entry name" value="THIOESTERASE"/>
    <property type="match status" value="1"/>
</dbReference>
<keyword evidence="2 4" id="KW-0378">Hydrolase</keyword>
<dbReference type="Gene3D" id="3.40.50.1820">
    <property type="entry name" value="alpha/beta hydrolase"/>
    <property type="match status" value="1"/>
</dbReference>
<dbReference type="SMART" id="SM00824">
    <property type="entry name" value="PKS_TE"/>
    <property type="match status" value="1"/>
</dbReference>
<dbReference type="EMBL" id="BHZD01000001">
    <property type="protein sequence ID" value="GCD47391.1"/>
    <property type="molecule type" value="Genomic_DNA"/>
</dbReference>
<gene>
    <name evidence="4" type="primary">rifR_1</name>
    <name evidence="4" type="ORF">GKJPGBOP_07157</name>
</gene>
<comment type="caution">
    <text evidence="4">The sequence shown here is derived from an EMBL/GenBank/DDBJ whole genome shotgun (WGS) entry which is preliminary data.</text>
</comment>
<evidence type="ECO:0000313" key="4">
    <source>
        <dbReference type="EMBL" id="GCD47391.1"/>
    </source>
</evidence>
<dbReference type="InterPro" id="IPR020802">
    <property type="entry name" value="TesA-like"/>
</dbReference>